<proteinExistence type="predicted"/>
<keyword evidence="6" id="KW-0238">DNA-binding</keyword>
<dbReference type="Pfam" id="PF12403">
    <property type="entry name" value="Pax2_C"/>
    <property type="match status" value="1"/>
</dbReference>
<dbReference type="GO" id="GO:0000981">
    <property type="term" value="F:DNA-binding transcription factor activity, RNA polymerase II-specific"/>
    <property type="evidence" value="ECO:0007669"/>
    <property type="project" value="TreeGrafter"/>
</dbReference>
<organism evidence="11 12">
    <name type="scientific">Microtus ochrogaster</name>
    <name type="common">Prairie vole</name>
    <dbReference type="NCBI Taxonomy" id="79684"/>
    <lineage>
        <taxon>Eukaryota</taxon>
        <taxon>Metazoa</taxon>
        <taxon>Chordata</taxon>
        <taxon>Craniata</taxon>
        <taxon>Vertebrata</taxon>
        <taxon>Euteleostomi</taxon>
        <taxon>Mammalia</taxon>
        <taxon>Eutheria</taxon>
        <taxon>Euarchontoglires</taxon>
        <taxon>Glires</taxon>
        <taxon>Rodentia</taxon>
        <taxon>Myomorpha</taxon>
        <taxon>Muroidea</taxon>
        <taxon>Cricetidae</taxon>
        <taxon>Arvicolinae</taxon>
        <taxon>Microtus</taxon>
    </lineage>
</organism>
<feature type="region of interest" description="Disordered" evidence="9">
    <location>
        <begin position="632"/>
        <end position="659"/>
    </location>
</feature>
<dbReference type="InterPro" id="IPR009057">
    <property type="entry name" value="Homeodomain-like_sf"/>
</dbReference>
<keyword evidence="7" id="KW-0804">Transcription</keyword>
<keyword evidence="4" id="KW-0221">Differentiation</keyword>
<evidence type="ECO:0000313" key="12">
    <source>
        <dbReference type="Proteomes" id="UP000710432"/>
    </source>
</evidence>
<dbReference type="GO" id="GO:0048731">
    <property type="term" value="P:system development"/>
    <property type="evidence" value="ECO:0007669"/>
    <property type="project" value="UniProtKB-ARBA"/>
</dbReference>
<dbReference type="GO" id="GO:0030154">
    <property type="term" value="P:cell differentiation"/>
    <property type="evidence" value="ECO:0007669"/>
    <property type="project" value="UniProtKB-KW"/>
</dbReference>
<dbReference type="PANTHER" id="PTHR45636:SF19">
    <property type="entry name" value="PAIRED BOX PROTEIN PAX-2"/>
    <property type="match status" value="1"/>
</dbReference>
<feature type="region of interest" description="Disordered" evidence="9">
    <location>
        <begin position="70"/>
        <end position="116"/>
    </location>
</feature>
<feature type="region of interest" description="Disordered" evidence="9">
    <location>
        <begin position="556"/>
        <end position="582"/>
    </location>
</feature>
<evidence type="ECO:0000256" key="6">
    <source>
        <dbReference type="ARBA" id="ARBA00023125"/>
    </source>
</evidence>
<gene>
    <name evidence="11" type="ORF">LTLLF_181980</name>
</gene>
<sequence length="659" mass="69853">MRGWGKRVCRRLDPRFGLRVSLGSENMFVGLPAGLGASVRVRACARPGEPAAPRPVAGCVLRPASYPDGGKLQPLRLQTPAGPEESRRGAQSGAPRPCVPRSSRAPAHPPSPTVPSFSPQVLKLSLRGDTAAAAALLPLLCLPMDMHCKADPFSAMHPGHGGVNQLGGVFVNGRPLPDVVRQRIVELAHQGVRPCDISRQLRVSHGCVSKILGRYYETGSIKPGVIGGSKPKVATPKVVDKIAEYKRQNPTMFAWEIRDRLLAEGICDNDTVPSVSSINRIIRTKVQQPFHPTPDGAGTGVTAPGHTIVPSTASPPVSSASNDPVGSYSINGILGIPRSNGEKRKRDEDVSEGSVPNGDSQRGVDSLRKHLRADTFTQQQLEALDRVFERPSYPDVFQASEHIKSEQGNEYSLPALTPGLDEVKSGLSASANPELGSNVSGTQTYPVVTGRDMASTTLPGYPPHVPPTGQGNYPTSTLAGMVPGSEFSGNPYSHPQYTAYNEAWRFSNPALLMPPPGAPPLPLLPLPMTATSYRGDHIKLQADSFGLHIPLTVAPGREDRTRGTTFGTSEFSKAGTQGEQTPTELVHPDCLVPQGVGSPAVTLLSAPPCPYLSASSICWPLTFPSCAFSSQDTLHAAPSGPPREQFPPTAAASTGLSQQ</sequence>
<dbReference type="EMBL" id="JAATJU010025000">
    <property type="protein sequence ID" value="KAH0504484.1"/>
    <property type="molecule type" value="Genomic_DNA"/>
</dbReference>
<dbReference type="GO" id="GO:0048513">
    <property type="term" value="P:animal organ development"/>
    <property type="evidence" value="ECO:0007669"/>
    <property type="project" value="UniProtKB-ARBA"/>
</dbReference>
<keyword evidence="8" id="KW-0539">Nucleus</keyword>
<dbReference type="CDD" id="cd00131">
    <property type="entry name" value="PAX"/>
    <property type="match status" value="1"/>
</dbReference>
<name>A0A8J6G5B2_MICOH</name>
<dbReference type="GO" id="GO:0005634">
    <property type="term" value="C:nucleus"/>
    <property type="evidence" value="ECO:0007669"/>
    <property type="project" value="UniProtKB-SubCell"/>
</dbReference>
<feature type="region of interest" description="Disordered" evidence="9">
    <location>
        <begin position="288"/>
        <end position="364"/>
    </location>
</feature>
<evidence type="ECO:0000256" key="5">
    <source>
        <dbReference type="ARBA" id="ARBA00023015"/>
    </source>
</evidence>
<dbReference type="GO" id="GO:0000978">
    <property type="term" value="F:RNA polymerase II cis-regulatory region sequence-specific DNA binding"/>
    <property type="evidence" value="ECO:0007669"/>
    <property type="project" value="TreeGrafter"/>
</dbReference>
<dbReference type="FunFam" id="1.10.10.10:FF:000003">
    <property type="entry name" value="Paired box protein Pax-6"/>
    <property type="match status" value="1"/>
</dbReference>
<accession>A0A8J6G5B2</accession>
<dbReference type="SUPFAM" id="SSF46689">
    <property type="entry name" value="Homeodomain-like"/>
    <property type="match status" value="1"/>
</dbReference>
<protein>
    <submittedName>
        <fullName evidence="11">Paired box protein Pax-2</fullName>
    </submittedName>
</protein>
<feature type="domain" description="Paired" evidence="10">
    <location>
        <begin position="159"/>
        <end position="285"/>
    </location>
</feature>
<dbReference type="InterPro" id="IPR001523">
    <property type="entry name" value="Paired_dom"/>
</dbReference>
<dbReference type="Proteomes" id="UP000710432">
    <property type="component" value="Unassembled WGS sequence"/>
</dbReference>
<dbReference type="InterPro" id="IPR036388">
    <property type="entry name" value="WH-like_DNA-bd_sf"/>
</dbReference>
<dbReference type="PROSITE" id="PS00034">
    <property type="entry name" value="PAIRED_1"/>
    <property type="match status" value="1"/>
</dbReference>
<reference evidence="11" key="1">
    <citation type="submission" date="2020-03" db="EMBL/GenBank/DDBJ databases">
        <title>Studies in the Genomics of Life Span.</title>
        <authorList>
            <person name="Glass D."/>
        </authorList>
    </citation>
    <scope>NUCLEOTIDE SEQUENCE</scope>
    <source>
        <strain evidence="11">LTLLF</strain>
        <tissue evidence="11">Muscle</tissue>
    </source>
</reference>
<comment type="caution">
    <text evidence="11">The sequence shown here is derived from an EMBL/GenBank/DDBJ whole genome shotgun (WGS) entry which is preliminary data.</text>
</comment>
<dbReference type="FunFam" id="1.10.10.10:FF:000013">
    <property type="entry name" value="Paired box 8 isoform 1"/>
    <property type="match status" value="1"/>
</dbReference>
<evidence type="ECO:0000256" key="3">
    <source>
        <dbReference type="ARBA" id="ARBA00022724"/>
    </source>
</evidence>
<dbReference type="AlphaFoldDB" id="A0A8J6G5B2"/>
<feature type="compositionally biased region" description="Low complexity" evidence="9">
    <location>
        <begin position="309"/>
        <end position="321"/>
    </location>
</feature>
<keyword evidence="2" id="KW-0217">Developmental protein</keyword>
<evidence type="ECO:0000256" key="2">
    <source>
        <dbReference type="ARBA" id="ARBA00022473"/>
    </source>
</evidence>
<dbReference type="PRINTS" id="PR00027">
    <property type="entry name" value="PAIREDBOX"/>
</dbReference>
<feature type="compositionally biased region" description="Polar residues" evidence="9">
    <location>
        <begin position="563"/>
        <end position="582"/>
    </location>
</feature>
<evidence type="ECO:0000256" key="9">
    <source>
        <dbReference type="SAM" id="MobiDB-lite"/>
    </source>
</evidence>
<keyword evidence="5" id="KW-0805">Transcription regulation</keyword>
<dbReference type="PROSITE" id="PS51057">
    <property type="entry name" value="PAIRED_2"/>
    <property type="match status" value="1"/>
</dbReference>
<evidence type="ECO:0000256" key="4">
    <source>
        <dbReference type="ARBA" id="ARBA00022782"/>
    </source>
</evidence>
<dbReference type="SMART" id="SM00351">
    <property type="entry name" value="PAX"/>
    <property type="match status" value="1"/>
</dbReference>
<comment type="subcellular location">
    <subcellularLocation>
        <location evidence="1">Nucleus</location>
    </subcellularLocation>
</comment>
<evidence type="ECO:0000313" key="11">
    <source>
        <dbReference type="EMBL" id="KAH0504484.1"/>
    </source>
</evidence>
<dbReference type="InterPro" id="IPR022130">
    <property type="entry name" value="Pax2_C"/>
</dbReference>
<dbReference type="Gene3D" id="1.10.10.10">
    <property type="entry name" value="Winged helix-like DNA-binding domain superfamily/Winged helix DNA-binding domain"/>
    <property type="match status" value="2"/>
</dbReference>
<dbReference type="PANTHER" id="PTHR45636">
    <property type="entry name" value="PAIRED BOX PROTEIN PAX-6-RELATED-RELATED"/>
    <property type="match status" value="1"/>
</dbReference>
<keyword evidence="3" id="KW-0563">Paired box</keyword>
<dbReference type="Pfam" id="PF00292">
    <property type="entry name" value="PAX"/>
    <property type="match status" value="1"/>
</dbReference>
<evidence type="ECO:0000259" key="10">
    <source>
        <dbReference type="PROSITE" id="PS51057"/>
    </source>
</evidence>
<evidence type="ECO:0000256" key="1">
    <source>
        <dbReference type="ARBA" id="ARBA00004123"/>
    </source>
</evidence>
<evidence type="ECO:0000256" key="7">
    <source>
        <dbReference type="ARBA" id="ARBA00023163"/>
    </source>
</evidence>
<dbReference type="InterPro" id="IPR043182">
    <property type="entry name" value="PAIRED_DNA-bd_dom"/>
</dbReference>
<dbReference type="InterPro" id="IPR043565">
    <property type="entry name" value="PAX_fam"/>
</dbReference>
<evidence type="ECO:0000256" key="8">
    <source>
        <dbReference type="ARBA" id="ARBA00023242"/>
    </source>
</evidence>